<organism evidence="2">
    <name type="scientific">marine sediment metagenome</name>
    <dbReference type="NCBI Taxonomy" id="412755"/>
    <lineage>
        <taxon>unclassified sequences</taxon>
        <taxon>metagenomes</taxon>
        <taxon>ecological metagenomes</taxon>
    </lineage>
</organism>
<sequence length="69" mass="7687">QQVAKALESKFGEPRKAALTWRPQNTVAVDDEVGEKLLKLIDSLNEHDDVQNVYANFEVSDALVEKMSG</sequence>
<evidence type="ECO:0000259" key="1">
    <source>
        <dbReference type="Pfam" id="PF01709"/>
    </source>
</evidence>
<dbReference type="SUPFAM" id="SSF75625">
    <property type="entry name" value="YebC-like"/>
    <property type="match status" value="1"/>
</dbReference>
<evidence type="ECO:0000313" key="2">
    <source>
        <dbReference type="EMBL" id="GAH75477.1"/>
    </source>
</evidence>
<reference evidence="2" key="1">
    <citation type="journal article" date="2014" name="Front. Microbiol.">
        <title>High frequency of phylogenetically diverse reductive dehalogenase-homologous genes in deep subseafloor sedimentary metagenomes.</title>
        <authorList>
            <person name="Kawai M."/>
            <person name="Futagami T."/>
            <person name="Toyoda A."/>
            <person name="Takaki Y."/>
            <person name="Nishi S."/>
            <person name="Hori S."/>
            <person name="Arai W."/>
            <person name="Tsubouchi T."/>
            <person name="Morono Y."/>
            <person name="Uchiyama I."/>
            <person name="Ito T."/>
            <person name="Fujiyama A."/>
            <person name="Inagaki F."/>
            <person name="Takami H."/>
        </authorList>
    </citation>
    <scope>NUCLEOTIDE SEQUENCE</scope>
    <source>
        <strain evidence="2">Expedition CK06-06</strain>
    </source>
</reference>
<comment type="caution">
    <text evidence="2">The sequence shown here is derived from an EMBL/GenBank/DDBJ whole genome shotgun (WGS) entry which is preliminary data.</text>
</comment>
<gene>
    <name evidence="2" type="ORF">S03H2_48020</name>
</gene>
<feature type="non-terminal residue" evidence="2">
    <location>
        <position position="1"/>
    </location>
</feature>
<dbReference type="Pfam" id="PF01709">
    <property type="entry name" value="Transcrip_reg"/>
    <property type="match status" value="1"/>
</dbReference>
<accession>X1I1B9</accession>
<dbReference type="InterPro" id="IPR048300">
    <property type="entry name" value="TACO1_YebC-like_2nd/3rd_dom"/>
</dbReference>
<dbReference type="AlphaFoldDB" id="X1I1B9"/>
<name>X1I1B9_9ZZZZ</name>
<dbReference type="EMBL" id="BARU01030239">
    <property type="protein sequence ID" value="GAH75477.1"/>
    <property type="molecule type" value="Genomic_DNA"/>
</dbReference>
<protein>
    <recommendedName>
        <fullName evidence="1">TACO1/YebC-like second and third domain-containing protein</fullName>
    </recommendedName>
</protein>
<feature type="domain" description="TACO1/YebC-like second and third" evidence="1">
    <location>
        <begin position="2"/>
        <end position="57"/>
    </location>
</feature>
<dbReference type="InterPro" id="IPR029072">
    <property type="entry name" value="YebC-like"/>
</dbReference>
<dbReference type="Gene3D" id="3.30.70.980">
    <property type="match status" value="2"/>
</dbReference>
<proteinExistence type="predicted"/>
<dbReference type="InterPro" id="IPR026564">
    <property type="entry name" value="Transcrip_reg_TACO1-like_dom3"/>
</dbReference>